<evidence type="ECO:0000313" key="2">
    <source>
        <dbReference type="EMBL" id="CAG8691053.1"/>
    </source>
</evidence>
<dbReference type="Proteomes" id="UP000789901">
    <property type="component" value="Unassembled WGS sequence"/>
</dbReference>
<sequence>MNHETDKIKDSEGERQNKKNYYLNNLGRPDIIAIQTEIELTEEEDRNPSILTNML</sequence>
<accession>A0ABN7UX74</accession>
<feature type="region of interest" description="Disordered" evidence="1">
    <location>
        <begin position="1"/>
        <end position="21"/>
    </location>
</feature>
<feature type="non-terminal residue" evidence="2">
    <location>
        <position position="55"/>
    </location>
</feature>
<organism evidence="2 3">
    <name type="scientific">Gigaspora margarita</name>
    <dbReference type="NCBI Taxonomy" id="4874"/>
    <lineage>
        <taxon>Eukaryota</taxon>
        <taxon>Fungi</taxon>
        <taxon>Fungi incertae sedis</taxon>
        <taxon>Mucoromycota</taxon>
        <taxon>Glomeromycotina</taxon>
        <taxon>Glomeromycetes</taxon>
        <taxon>Diversisporales</taxon>
        <taxon>Gigasporaceae</taxon>
        <taxon>Gigaspora</taxon>
    </lineage>
</organism>
<evidence type="ECO:0000256" key="1">
    <source>
        <dbReference type="SAM" id="MobiDB-lite"/>
    </source>
</evidence>
<gene>
    <name evidence="2" type="ORF">GMARGA_LOCUS11515</name>
</gene>
<dbReference type="EMBL" id="CAJVQB010006759">
    <property type="protein sequence ID" value="CAG8691053.1"/>
    <property type="molecule type" value="Genomic_DNA"/>
</dbReference>
<protein>
    <submittedName>
        <fullName evidence="2">5225_t:CDS:1</fullName>
    </submittedName>
</protein>
<feature type="compositionally biased region" description="Basic and acidic residues" evidence="1">
    <location>
        <begin position="1"/>
        <end position="17"/>
    </location>
</feature>
<keyword evidence="3" id="KW-1185">Reference proteome</keyword>
<name>A0ABN7UX74_GIGMA</name>
<proteinExistence type="predicted"/>
<reference evidence="2 3" key="1">
    <citation type="submission" date="2021-06" db="EMBL/GenBank/DDBJ databases">
        <authorList>
            <person name="Kallberg Y."/>
            <person name="Tangrot J."/>
            <person name="Rosling A."/>
        </authorList>
    </citation>
    <scope>NUCLEOTIDE SEQUENCE [LARGE SCALE GENOMIC DNA]</scope>
    <source>
        <strain evidence="2 3">120-4 pot B 10/14</strain>
    </source>
</reference>
<evidence type="ECO:0000313" key="3">
    <source>
        <dbReference type="Proteomes" id="UP000789901"/>
    </source>
</evidence>
<comment type="caution">
    <text evidence="2">The sequence shown here is derived from an EMBL/GenBank/DDBJ whole genome shotgun (WGS) entry which is preliminary data.</text>
</comment>